<keyword evidence="3" id="KW-1185">Reference proteome</keyword>
<evidence type="ECO:0000313" key="2">
    <source>
        <dbReference type="EMBL" id="SJL18935.1"/>
    </source>
</evidence>
<dbReference type="OrthoDB" id="3033142at2759"/>
<dbReference type="STRING" id="47428.A0A284SD63"/>
<accession>A0A284SD63</accession>
<dbReference type="EMBL" id="FUEG01000077">
    <property type="protein sequence ID" value="SJL18935.1"/>
    <property type="molecule type" value="Genomic_DNA"/>
</dbReference>
<dbReference type="PANTHER" id="PTHR37535:SF3">
    <property type="entry name" value="FLUG DOMAIN-CONTAINING PROTEIN"/>
    <property type="match status" value="1"/>
</dbReference>
<feature type="coiled-coil region" evidence="1">
    <location>
        <begin position="210"/>
        <end position="244"/>
    </location>
</feature>
<dbReference type="InterPro" id="IPR021842">
    <property type="entry name" value="DUF3435"/>
</dbReference>
<name>A0A284SD63_ARMOS</name>
<proteinExistence type="predicted"/>
<dbReference type="PANTHER" id="PTHR37535">
    <property type="entry name" value="FLUG DOMAIN PROTEIN"/>
    <property type="match status" value="1"/>
</dbReference>
<organism evidence="2 3">
    <name type="scientific">Armillaria ostoyae</name>
    <name type="common">Armillaria root rot fungus</name>
    <dbReference type="NCBI Taxonomy" id="47428"/>
    <lineage>
        <taxon>Eukaryota</taxon>
        <taxon>Fungi</taxon>
        <taxon>Dikarya</taxon>
        <taxon>Basidiomycota</taxon>
        <taxon>Agaricomycotina</taxon>
        <taxon>Agaricomycetes</taxon>
        <taxon>Agaricomycetidae</taxon>
        <taxon>Agaricales</taxon>
        <taxon>Marasmiineae</taxon>
        <taxon>Physalacriaceae</taxon>
        <taxon>Armillaria</taxon>
    </lineage>
</organism>
<evidence type="ECO:0000256" key="1">
    <source>
        <dbReference type="SAM" id="Coils"/>
    </source>
</evidence>
<reference evidence="3" key="1">
    <citation type="journal article" date="2017" name="Nat. Ecol. Evol.">
        <title>Genome expansion and lineage-specific genetic innovations in the forest pathogenic fungi Armillaria.</title>
        <authorList>
            <person name="Sipos G."/>
            <person name="Prasanna A.N."/>
            <person name="Walter M.C."/>
            <person name="O'Connor E."/>
            <person name="Balint B."/>
            <person name="Krizsan K."/>
            <person name="Kiss B."/>
            <person name="Hess J."/>
            <person name="Varga T."/>
            <person name="Slot J."/>
            <person name="Riley R."/>
            <person name="Boka B."/>
            <person name="Rigling D."/>
            <person name="Barry K."/>
            <person name="Lee J."/>
            <person name="Mihaltcheva S."/>
            <person name="LaButti K."/>
            <person name="Lipzen A."/>
            <person name="Waldron R."/>
            <person name="Moloney N.M."/>
            <person name="Sperisen C."/>
            <person name="Kredics L."/>
            <person name="Vagvoelgyi C."/>
            <person name="Patrignani A."/>
            <person name="Fitzpatrick D."/>
            <person name="Nagy I."/>
            <person name="Doyle S."/>
            <person name="Anderson J.B."/>
            <person name="Grigoriev I.V."/>
            <person name="Gueldener U."/>
            <person name="Muensterkoetter M."/>
            <person name="Nagy L.G."/>
        </authorList>
    </citation>
    <scope>NUCLEOTIDE SEQUENCE [LARGE SCALE GENOMIC DNA]</scope>
    <source>
        <strain evidence="3">C18/9</strain>
    </source>
</reference>
<gene>
    <name evidence="2" type="ORF">ARMOST_22538</name>
</gene>
<dbReference type="AlphaFoldDB" id="A0A284SD63"/>
<sequence length="353" mass="39303">MACRTNLEDPYHPIVFIRILIRRLKGFSGNGAAHKEFILYPEPNNNRGLCPVAMATALALEDGIFAHVTTAEQIFNPAIPPTDHHILSLRPSDQCAVRSDVLTRANGKLPQLSEPGLYPVTGYCARRGASNRFSGELSEQDLRTLMGHSKKSEVFDSAYKSRLIIKDLGAILHDRPANEQQLTAGEAAANMSSRRDVNAPQKLPLEAQAQLSAEEDLVAMRNARKELTEQITALSKTLKSADEDEAVQNLVTSQISDLKARIQSHDKEYRNIVTRDQVSCCPSSKGLYSWRFRTPITWHRPRKQPTKGKESRTLQQSAGLRILSMVTVDKNEYRGVYANVAGGRRRGWDGSDL</sequence>
<dbReference type="Proteomes" id="UP000219338">
    <property type="component" value="Unassembled WGS sequence"/>
</dbReference>
<protein>
    <submittedName>
        <fullName evidence="2">Uncharacterized protein</fullName>
    </submittedName>
</protein>
<dbReference type="Pfam" id="PF11917">
    <property type="entry name" value="DUF3435"/>
    <property type="match status" value="1"/>
</dbReference>
<evidence type="ECO:0000313" key="3">
    <source>
        <dbReference type="Proteomes" id="UP000219338"/>
    </source>
</evidence>
<keyword evidence="1" id="KW-0175">Coiled coil</keyword>